<dbReference type="InterPro" id="IPR015797">
    <property type="entry name" value="NUDIX_hydrolase-like_dom_sf"/>
</dbReference>
<accession>A0ABS9QKE1</accession>
<dbReference type="EMBL" id="JAKREW010000031">
    <property type="protein sequence ID" value="MCG7507905.1"/>
    <property type="molecule type" value="Genomic_DNA"/>
</dbReference>
<name>A0ABS9QKE1_9HYPH</name>
<dbReference type="PROSITE" id="PS51462">
    <property type="entry name" value="NUDIX"/>
    <property type="match status" value="1"/>
</dbReference>
<comment type="caution">
    <text evidence="4">The sequence shown here is derived from an EMBL/GenBank/DDBJ whole genome shotgun (WGS) entry which is preliminary data.</text>
</comment>
<evidence type="ECO:0000259" key="3">
    <source>
        <dbReference type="PROSITE" id="PS51462"/>
    </source>
</evidence>
<dbReference type="Proteomes" id="UP001201701">
    <property type="component" value="Unassembled WGS sequence"/>
</dbReference>
<dbReference type="InterPro" id="IPR000086">
    <property type="entry name" value="NUDIX_hydrolase_dom"/>
</dbReference>
<keyword evidence="2" id="KW-0378">Hydrolase</keyword>
<proteinExistence type="predicted"/>
<dbReference type="InterPro" id="IPR020084">
    <property type="entry name" value="NUDIX_hydrolase_CS"/>
</dbReference>
<dbReference type="SUPFAM" id="SSF55811">
    <property type="entry name" value="Nudix"/>
    <property type="match status" value="1"/>
</dbReference>
<keyword evidence="5" id="KW-1185">Reference proteome</keyword>
<evidence type="ECO:0000256" key="2">
    <source>
        <dbReference type="ARBA" id="ARBA00022801"/>
    </source>
</evidence>
<comment type="cofactor">
    <cofactor evidence="1">
        <name>Mg(2+)</name>
        <dbReference type="ChEBI" id="CHEBI:18420"/>
    </cofactor>
</comment>
<gene>
    <name evidence="4" type="ORF">L4923_22970</name>
</gene>
<protein>
    <submittedName>
        <fullName evidence="4">NUDIX domain-containing protein</fullName>
    </submittedName>
</protein>
<dbReference type="Gene3D" id="3.90.79.10">
    <property type="entry name" value="Nucleoside Triphosphate Pyrophosphohydrolase"/>
    <property type="match status" value="1"/>
</dbReference>
<dbReference type="PROSITE" id="PS00893">
    <property type="entry name" value="NUDIX_BOX"/>
    <property type="match status" value="1"/>
</dbReference>
<sequence length="76" mass="8498">MGGHVEPGETLEAALVREAQEEVGVTPTEFTWLASVEERHPKLYGNAIHHVFMVSAWDGGDPVRTHRASMVRRCRT</sequence>
<evidence type="ECO:0000313" key="4">
    <source>
        <dbReference type="EMBL" id="MCG7507905.1"/>
    </source>
</evidence>
<evidence type="ECO:0000256" key="1">
    <source>
        <dbReference type="ARBA" id="ARBA00001946"/>
    </source>
</evidence>
<feature type="domain" description="Nudix hydrolase" evidence="3">
    <location>
        <begin position="1"/>
        <end position="76"/>
    </location>
</feature>
<organism evidence="4 5">
    <name type="scientific">Mesorhizobium retamae</name>
    <dbReference type="NCBI Taxonomy" id="2912854"/>
    <lineage>
        <taxon>Bacteria</taxon>
        <taxon>Pseudomonadati</taxon>
        <taxon>Pseudomonadota</taxon>
        <taxon>Alphaproteobacteria</taxon>
        <taxon>Hyphomicrobiales</taxon>
        <taxon>Phyllobacteriaceae</taxon>
        <taxon>Mesorhizobium</taxon>
    </lineage>
</organism>
<evidence type="ECO:0000313" key="5">
    <source>
        <dbReference type="Proteomes" id="UP001201701"/>
    </source>
</evidence>
<reference evidence="4 5" key="1">
    <citation type="submission" date="2022-02" db="EMBL/GenBank/DDBJ databases">
        <title>Draft genome sequence of Mezorhizobium retamae strain IRAMC:0171 isolated from Retama raetam nodules.</title>
        <authorList>
            <person name="Bengaied R."/>
            <person name="Sbissi I."/>
            <person name="Huber K."/>
            <person name="Ghodbane F."/>
            <person name="Nouioui I."/>
            <person name="Tarhouni M."/>
            <person name="Gtari M."/>
        </authorList>
    </citation>
    <scope>NUCLEOTIDE SEQUENCE [LARGE SCALE GENOMIC DNA]</scope>
    <source>
        <strain evidence="4 5">IRAMC:0171</strain>
    </source>
</reference>
<dbReference type="Pfam" id="PF00293">
    <property type="entry name" value="NUDIX"/>
    <property type="match status" value="1"/>
</dbReference>